<evidence type="ECO:0000313" key="2">
    <source>
        <dbReference type="Proteomes" id="UP000288051"/>
    </source>
</evidence>
<protein>
    <submittedName>
        <fullName evidence="1">LexA family transcriptional regulator</fullName>
    </submittedName>
</protein>
<accession>A0A430SF03</accession>
<comment type="caution">
    <text evidence="1">The sequence shown here is derived from an EMBL/GenBank/DDBJ whole genome shotgun (WGS) entry which is preliminary data.</text>
</comment>
<dbReference type="Proteomes" id="UP000288051">
    <property type="component" value="Unassembled WGS sequence"/>
</dbReference>
<sequence>MKLPPGQKRVLEALAALVREGLSPTAHDLTKALGLRPQSLRQ</sequence>
<dbReference type="AlphaFoldDB" id="A0A430SF03"/>
<feature type="non-terminal residue" evidence="1">
    <location>
        <position position="42"/>
    </location>
</feature>
<dbReference type="EMBL" id="PELZ01000204">
    <property type="protein sequence ID" value="RTH36661.1"/>
    <property type="molecule type" value="Genomic_DNA"/>
</dbReference>
<gene>
    <name evidence="1" type="ORF">CSW37_06875</name>
</gene>
<reference evidence="1 2" key="1">
    <citation type="journal article" date="2019" name="Extremophiles">
        <title>Biogeography of thermophiles and predominance of Thermus scotoductus in domestic water heaters.</title>
        <authorList>
            <person name="Wilpiszeski R.L."/>
            <person name="Zhang Z."/>
            <person name="House C.H."/>
        </authorList>
    </citation>
    <scope>NUCLEOTIDE SEQUENCE [LARGE SCALE GENOMIC DNA]</scope>
    <source>
        <strain evidence="1 2">24_S24</strain>
    </source>
</reference>
<name>A0A430SF03_THESC</name>
<organism evidence="1 2">
    <name type="scientific">Thermus scotoductus</name>
    <dbReference type="NCBI Taxonomy" id="37636"/>
    <lineage>
        <taxon>Bacteria</taxon>
        <taxon>Thermotogati</taxon>
        <taxon>Deinococcota</taxon>
        <taxon>Deinococci</taxon>
        <taxon>Thermales</taxon>
        <taxon>Thermaceae</taxon>
        <taxon>Thermus</taxon>
    </lineage>
</organism>
<evidence type="ECO:0000313" key="1">
    <source>
        <dbReference type="EMBL" id="RTH36661.1"/>
    </source>
</evidence>
<proteinExistence type="predicted"/>